<feature type="region of interest" description="Disordered" evidence="1">
    <location>
        <begin position="481"/>
        <end position="547"/>
    </location>
</feature>
<feature type="compositionally biased region" description="Basic and acidic residues" evidence="1">
    <location>
        <begin position="534"/>
        <end position="546"/>
    </location>
</feature>
<feature type="compositionally biased region" description="Polar residues" evidence="1">
    <location>
        <begin position="504"/>
        <end position="517"/>
    </location>
</feature>
<evidence type="ECO:0000256" key="1">
    <source>
        <dbReference type="SAM" id="MobiDB-lite"/>
    </source>
</evidence>
<name>A0AAV9Z8L3_9AGAR</name>
<evidence type="ECO:0000313" key="2">
    <source>
        <dbReference type="EMBL" id="KAK6974395.1"/>
    </source>
</evidence>
<protein>
    <submittedName>
        <fullName evidence="2">Uncharacterized protein</fullName>
    </submittedName>
</protein>
<gene>
    <name evidence="2" type="ORF">R3P38DRAFT_3239460</name>
</gene>
<dbReference type="EMBL" id="JAWWNJ010000184">
    <property type="protein sequence ID" value="KAK6974395.1"/>
    <property type="molecule type" value="Genomic_DNA"/>
</dbReference>
<feature type="compositionally biased region" description="Basic and acidic residues" evidence="1">
    <location>
        <begin position="600"/>
        <end position="620"/>
    </location>
</feature>
<feature type="non-terminal residue" evidence="2">
    <location>
        <position position="840"/>
    </location>
</feature>
<dbReference type="AlphaFoldDB" id="A0AAV9Z8L3"/>
<comment type="caution">
    <text evidence="2">The sequence shown here is derived from an EMBL/GenBank/DDBJ whole genome shotgun (WGS) entry which is preliminary data.</text>
</comment>
<dbReference type="Proteomes" id="UP001362999">
    <property type="component" value="Unassembled WGS sequence"/>
</dbReference>
<feature type="region of interest" description="Disordered" evidence="1">
    <location>
        <begin position="575"/>
        <end position="667"/>
    </location>
</feature>
<keyword evidence="3" id="KW-1185">Reference proteome</keyword>
<evidence type="ECO:0000313" key="3">
    <source>
        <dbReference type="Proteomes" id="UP001362999"/>
    </source>
</evidence>
<feature type="compositionally biased region" description="Basic residues" evidence="1">
    <location>
        <begin position="656"/>
        <end position="667"/>
    </location>
</feature>
<feature type="compositionally biased region" description="Basic and acidic residues" evidence="1">
    <location>
        <begin position="490"/>
        <end position="502"/>
    </location>
</feature>
<feature type="compositionally biased region" description="Pro residues" evidence="1">
    <location>
        <begin position="630"/>
        <end position="643"/>
    </location>
</feature>
<proteinExistence type="predicted"/>
<accession>A0AAV9Z8L3</accession>
<reference evidence="2 3" key="1">
    <citation type="journal article" date="2024" name="J Genomics">
        <title>Draft genome sequencing and assembly of Favolaschia claudopus CIRM-BRFM 2984 isolated from oak limbs.</title>
        <authorList>
            <person name="Navarro D."/>
            <person name="Drula E."/>
            <person name="Chaduli D."/>
            <person name="Cazenave R."/>
            <person name="Ahrendt S."/>
            <person name="Wang J."/>
            <person name="Lipzen A."/>
            <person name="Daum C."/>
            <person name="Barry K."/>
            <person name="Grigoriev I.V."/>
            <person name="Favel A."/>
            <person name="Rosso M.N."/>
            <person name="Martin F."/>
        </authorList>
    </citation>
    <scope>NUCLEOTIDE SEQUENCE [LARGE SCALE GENOMIC DNA]</scope>
    <source>
        <strain evidence="2 3">CIRM-BRFM 2984</strain>
    </source>
</reference>
<dbReference type="Gene3D" id="3.60.10.10">
    <property type="entry name" value="Endonuclease/exonuclease/phosphatase"/>
    <property type="match status" value="1"/>
</dbReference>
<dbReference type="InterPro" id="IPR036691">
    <property type="entry name" value="Endo/exonu/phosph_ase_sf"/>
</dbReference>
<organism evidence="2 3">
    <name type="scientific">Favolaschia claudopus</name>
    <dbReference type="NCBI Taxonomy" id="2862362"/>
    <lineage>
        <taxon>Eukaryota</taxon>
        <taxon>Fungi</taxon>
        <taxon>Dikarya</taxon>
        <taxon>Basidiomycota</taxon>
        <taxon>Agaricomycotina</taxon>
        <taxon>Agaricomycetes</taxon>
        <taxon>Agaricomycetidae</taxon>
        <taxon>Agaricales</taxon>
        <taxon>Marasmiineae</taxon>
        <taxon>Mycenaceae</taxon>
        <taxon>Favolaschia</taxon>
    </lineage>
</organism>
<sequence>MHWKIATQNLAPAQVKAALDDPERTLLLIPFLGGEHFNSRNADACENFTKALLPITGQGGAVVSPPRAAATPTKRPTGGDAKYAFPLPYLVNCATPEIAKKILRHHALCINRSSPHTSSGGRRPALVDARPLQVPCQWRQPRAFALLLRRAAAEATFTAGPIRSHIIRLTQGNGKVPADTGYTSSCVPWTSSSCHTKMSPSSVLYGRPCTTDFEQWEALRDTFRNMSFVAGFTEFTPIGAVPRHLGRHGSRPPPFCWICKLDEHRSKTCPFRSLHDWMGPIAAYDDTDGTNRAPANRNPRPYNQGGYNQGGYNQGGFHRPNGGYNGPRYNGGRNNDLNAVEYLPPLNILLAHGINMILLVPGFGDQKKTHMPMCAAQLRHIYRPGAATSGTGNGEGSKHYATAGSIRPGVRRPAVLAVCLDAVLSPKQTAECPSPTIVISSPHPPITDGPTGTANMVSMPGGSGGPTADRHLHEERYRLEGGTTAAHSEGNSDRDFSNRDRVQNIPNDESAAGSSVQERIVVNAGELQAPHRLTSRDLVPRDEDTAGVHSAAGAINQPVQGNMAAIANALQAQVRNNSPTAGSPRRDWSHLPPVNETEEERNARYARDWEAGLAELRRPPPEPTGAVRPAPEPPPMNERPPALPQRANPGRPAGPPRRRRIRGKKTTKAAIKIGALNIRGTGDLNSTGGNNKWLQMNRVMNENKLGITLFAKLTSTERGQKASKKYSRGKWSSDTLETPDPECRWYRIHIKQEPEVKQHDGKILSILGVYAPNVSAENAEFWKKIQVYYETHNLPKPDLMGGDTNIVEDAIDRLPAHTDPDQAVEALDDLKSYLGLVDGW</sequence>